<proteinExistence type="predicted"/>
<comment type="caution">
    <text evidence="4">The sequence shown here is derived from an EMBL/GenBank/DDBJ whole genome shotgun (WGS) entry which is preliminary data.</text>
</comment>
<dbReference type="Proteomes" id="UP000215767">
    <property type="component" value="Unassembled WGS sequence"/>
</dbReference>
<feature type="region of interest" description="Disordered" evidence="1">
    <location>
        <begin position="166"/>
        <end position="185"/>
    </location>
</feature>
<keyword evidence="5" id="KW-1185">Reference proteome</keyword>
<dbReference type="EMBL" id="NEVS01000004">
    <property type="protein sequence ID" value="OZI61131.1"/>
    <property type="molecule type" value="Genomic_DNA"/>
</dbReference>
<dbReference type="OrthoDB" id="26727at2"/>
<dbReference type="Pfam" id="PF14016">
    <property type="entry name" value="DUF4232"/>
    <property type="match status" value="1"/>
</dbReference>
<feature type="chain" id="PRO_5011972291" description="DUF4232 domain-containing protein" evidence="2">
    <location>
        <begin position="26"/>
        <end position="185"/>
    </location>
</feature>
<gene>
    <name evidence="4" type="ORF">CAL28_17460</name>
</gene>
<accession>A0A261UHQ8</accession>
<evidence type="ECO:0000256" key="1">
    <source>
        <dbReference type="SAM" id="MobiDB-lite"/>
    </source>
</evidence>
<keyword evidence="2" id="KW-0732">Signal</keyword>
<evidence type="ECO:0000313" key="4">
    <source>
        <dbReference type="EMBL" id="OZI61131.1"/>
    </source>
</evidence>
<evidence type="ECO:0000259" key="3">
    <source>
        <dbReference type="Pfam" id="PF14016"/>
    </source>
</evidence>
<sequence length="185" mass="19167">MKPASSFRKGLAASCLVLCATLATAAARAAEPTCDPAQLSFAADREGGQFDGTSHSGTLVVLRNLGPNTCTVPMRPEVGFLDGANKPLRVAAQSSIGMHPGPVMPQVAIPVGAELTSEVRWVSGDVYGDPKQPGNCVSPAFITLTLGVRVFVAPFTTRLCGPAGKPPSYSATPLHRDPPYVPAAR</sequence>
<dbReference type="RefSeq" id="WP_094842540.1">
    <property type="nucleotide sequence ID" value="NZ_NEVS01000004.1"/>
</dbReference>
<feature type="domain" description="DUF4232" evidence="3">
    <location>
        <begin position="34"/>
        <end position="134"/>
    </location>
</feature>
<name>A0A261UHQ8_9BORD</name>
<dbReference type="AlphaFoldDB" id="A0A261UHQ8"/>
<reference evidence="5" key="1">
    <citation type="submission" date="2017-05" db="EMBL/GenBank/DDBJ databases">
        <title>Complete and WGS of Bordetella genogroups.</title>
        <authorList>
            <person name="Spilker T."/>
            <person name="Lipuma J."/>
        </authorList>
    </citation>
    <scope>NUCLEOTIDE SEQUENCE [LARGE SCALE GENOMIC DNA]</scope>
    <source>
        <strain evidence="5">AU8856</strain>
    </source>
</reference>
<protein>
    <recommendedName>
        <fullName evidence="3">DUF4232 domain-containing protein</fullName>
    </recommendedName>
</protein>
<dbReference type="InterPro" id="IPR025326">
    <property type="entry name" value="DUF4232"/>
</dbReference>
<evidence type="ECO:0000256" key="2">
    <source>
        <dbReference type="SAM" id="SignalP"/>
    </source>
</evidence>
<evidence type="ECO:0000313" key="5">
    <source>
        <dbReference type="Proteomes" id="UP000215767"/>
    </source>
</evidence>
<feature type="signal peptide" evidence="2">
    <location>
        <begin position="1"/>
        <end position="25"/>
    </location>
</feature>
<organism evidence="4 5">
    <name type="scientific">Bordetella genomosp. 11</name>
    <dbReference type="NCBI Taxonomy" id="1416808"/>
    <lineage>
        <taxon>Bacteria</taxon>
        <taxon>Pseudomonadati</taxon>
        <taxon>Pseudomonadota</taxon>
        <taxon>Betaproteobacteria</taxon>
        <taxon>Burkholderiales</taxon>
        <taxon>Alcaligenaceae</taxon>
        <taxon>Bordetella</taxon>
    </lineage>
</organism>